<evidence type="ECO:0000313" key="5">
    <source>
        <dbReference type="Proteomes" id="UP000221394"/>
    </source>
</evidence>
<dbReference type="GO" id="GO:0015385">
    <property type="term" value="F:sodium:proton antiporter activity"/>
    <property type="evidence" value="ECO:0007669"/>
    <property type="project" value="TreeGrafter"/>
</dbReference>
<evidence type="ECO:0000256" key="3">
    <source>
        <dbReference type="SAM" id="Phobius"/>
    </source>
</evidence>
<dbReference type="InterPro" id="IPR005133">
    <property type="entry name" value="PhaG_MnhG_YufB"/>
</dbReference>
<comment type="caution">
    <text evidence="4">The sequence shown here is derived from an EMBL/GenBank/DDBJ whole genome shotgun (WGS) entry which is preliminary data.</text>
</comment>
<feature type="transmembrane region" description="Helical" evidence="3">
    <location>
        <begin position="67"/>
        <end position="89"/>
    </location>
</feature>
<dbReference type="Proteomes" id="UP000221394">
    <property type="component" value="Unassembled WGS sequence"/>
</dbReference>
<dbReference type="PANTHER" id="PTHR34703">
    <property type="entry name" value="ANTIPORTER SUBUNIT MNHG2-RELATED"/>
    <property type="match status" value="1"/>
</dbReference>
<evidence type="ECO:0000256" key="2">
    <source>
        <dbReference type="SAM" id="MobiDB-lite"/>
    </source>
</evidence>
<accession>A0A2A9EEV1</accession>
<feature type="compositionally biased region" description="Low complexity" evidence="2">
    <location>
        <begin position="154"/>
        <end position="188"/>
    </location>
</feature>
<dbReference type="PANTHER" id="PTHR34703:SF1">
    <property type="entry name" value="ANTIPORTER SUBUNIT MNHG2-RELATED"/>
    <property type="match status" value="1"/>
</dbReference>
<evidence type="ECO:0000256" key="1">
    <source>
        <dbReference type="ARBA" id="ARBA00008404"/>
    </source>
</evidence>
<keyword evidence="5" id="KW-1185">Reference proteome</keyword>
<dbReference type="EMBL" id="PDJH01000001">
    <property type="protein sequence ID" value="PFG37071.1"/>
    <property type="molecule type" value="Genomic_DNA"/>
</dbReference>
<feature type="transmembrane region" description="Helical" evidence="3">
    <location>
        <begin position="6"/>
        <end position="30"/>
    </location>
</feature>
<organism evidence="4 5">
    <name type="scientific">Flavimobilis soli</name>
    <dbReference type="NCBI Taxonomy" id="442709"/>
    <lineage>
        <taxon>Bacteria</taxon>
        <taxon>Bacillati</taxon>
        <taxon>Actinomycetota</taxon>
        <taxon>Actinomycetes</taxon>
        <taxon>Micrococcales</taxon>
        <taxon>Jonesiaceae</taxon>
        <taxon>Flavimobilis</taxon>
    </lineage>
</organism>
<evidence type="ECO:0000313" key="4">
    <source>
        <dbReference type="EMBL" id="PFG37071.1"/>
    </source>
</evidence>
<reference evidence="4 5" key="1">
    <citation type="submission" date="2017-10" db="EMBL/GenBank/DDBJ databases">
        <title>Sequencing the genomes of 1000 actinobacteria strains.</title>
        <authorList>
            <person name="Klenk H.-P."/>
        </authorList>
    </citation>
    <scope>NUCLEOTIDE SEQUENCE [LARGE SCALE GENOMIC DNA]</scope>
    <source>
        <strain evidence="4 5">DSM 21574</strain>
    </source>
</reference>
<keyword evidence="3" id="KW-1133">Transmembrane helix</keyword>
<sequence length="195" mass="20094">MTWDNVFDVLSALCLLAGAFLSFAAGVGVLRFPDLLARMHAATKPQVLGLILVLLGLELRLRTWDVLLVVVLVTLFQMLTAPVSAHMVGRAGYRTGKVRTDLLVMDELTSDLDEARTLERERELAELAAERAAHAADGVVPTDGAAPADGAMRAGSATGADGATAAADVAGGVEHAGDDAPTGAADGAPQEDPGP</sequence>
<keyword evidence="3" id="KW-0812">Transmembrane</keyword>
<dbReference type="AlphaFoldDB" id="A0A2A9EEV1"/>
<dbReference type="NCBIfam" id="NF009314">
    <property type="entry name" value="PRK12674.1-2"/>
    <property type="match status" value="1"/>
</dbReference>
<comment type="similarity">
    <text evidence="1">Belongs to the CPA3 antiporters (TC 2.A.63) subunit G family.</text>
</comment>
<dbReference type="NCBIfam" id="TIGR01300">
    <property type="entry name" value="CPA3_mnhG_phaG"/>
    <property type="match status" value="1"/>
</dbReference>
<dbReference type="RefSeq" id="WP_098458174.1">
    <property type="nucleotide sequence ID" value="NZ_PDJH01000001.1"/>
</dbReference>
<name>A0A2A9EEV1_9MICO</name>
<protein>
    <submittedName>
        <fullName evidence="4">Monovalent cation/proton antiporter MnhG/PhaG subunit</fullName>
    </submittedName>
</protein>
<keyword evidence="3" id="KW-0472">Membrane</keyword>
<proteinExistence type="inferred from homology"/>
<dbReference type="Pfam" id="PF03334">
    <property type="entry name" value="PhaG_MnhG_YufB"/>
    <property type="match status" value="1"/>
</dbReference>
<feature type="region of interest" description="Disordered" evidence="2">
    <location>
        <begin position="139"/>
        <end position="195"/>
    </location>
</feature>
<gene>
    <name evidence="4" type="ORF">ATL41_1819</name>
</gene>